<dbReference type="OrthoDB" id="749576at2759"/>
<dbReference type="Proteomes" id="UP000436088">
    <property type="component" value="Unassembled WGS sequence"/>
</dbReference>
<protein>
    <submittedName>
        <fullName evidence="1">Endomembrane-type CA-ATPase 4 isoform 1</fullName>
    </submittedName>
</protein>
<dbReference type="PANTHER" id="PTHR35304">
    <property type="entry name" value="OS05G0120300 PROTEIN-RELATED"/>
    <property type="match status" value="1"/>
</dbReference>
<reference evidence="1" key="1">
    <citation type="submission" date="2019-09" db="EMBL/GenBank/DDBJ databases">
        <title>Draft genome information of white flower Hibiscus syriacus.</title>
        <authorList>
            <person name="Kim Y.-M."/>
        </authorList>
    </citation>
    <scope>NUCLEOTIDE SEQUENCE [LARGE SCALE GENOMIC DNA]</scope>
    <source>
        <strain evidence="1">YM2019G1</strain>
    </source>
</reference>
<comment type="caution">
    <text evidence="1">The sequence shown here is derived from an EMBL/GenBank/DDBJ whole genome shotgun (WGS) entry which is preliminary data.</text>
</comment>
<dbReference type="PANTHER" id="PTHR35304:SF1">
    <property type="entry name" value="OS05G0120300 PROTEIN"/>
    <property type="match status" value="1"/>
</dbReference>
<evidence type="ECO:0000313" key="1">
    <source>
        <dbReference type="EMBL" id="KAE8692857.1"/>
    </source>
</evidence>
<proteinExistence type="predicted"/>
<sequence length="141" mass="16702">MSSVCMSSCLTDARGPRVPYRANYVNLYKWPESDAEFVRSRSSRATVHGGYAGVVVDSVWCRQMYLRSYRFTRRETVAEKSLKWFGRVKEKTRKKRVQMRRIRRRKCLVWRKMKVALFRFFNRLLACSAAVDVAGQRPVFF</sequence>
<gene>
    <name evidence="1" type="ORF">F3Y22_tig00110828pilonHSYRG00120</name>
</gene>
<evidence type="ECO:0000313" key="2">
    <source>
        <dbReference type="Proteomes" id="UP000436088"/>
    </source>
</evidence>
<dbReference type="AlphaFoldDB" id="A0A6A2ZN10"/>
<accession>A0A6A2ZN10</accession>
<organism evidence="1 2">
    <name type="scientific">Hibiscus syriacus</name>
    <name type="common">Rose of Sharon</name>
    <dbReference type="NCBI Taxonomy" id="106335"/>
    <lineage>
        <taxon>Eukaryota</taxon>
        <taxon>Viridiplantae</taxon>
        <taxon>Streptophyta</taxon>
        <taxon>Embryophyta</taxon>
        <taxon>Tracheophyta</taxon>
        <taxon>Spermatophyta</taxon>
        <taxon>Magnoliopsida</taxon>
        <taxon>eudicotyledons</taxon>
        <taxon>Gunneridae</taxon>
        <taxon>Pentapetalae</taxon>
        <taxon>rosids</taxon>
        <taxon>malvids</taxon>
        <taxon>Malvales</taxon>
        <taxon>Malvaceae</taxon>
        <taxon>Malvoideae</taxon>
        <taxon>Hibiscus</taxon>
    </lineage>
</organism>
<dbReference type="EMBL" id="VEPZ02001129">
    <property type="protein sequence ID" value="KAE8692857.1"/>
    <property type="molecule type" value="Genomic_DNA"/>
</dbReference>
<keyword evidence="2" id="KW-1185">Reference proteome</keyword>
<name>A0A6A2ZN10_HIBSY</name>